<comment type="caution">
    <text evidence="1">The sequence shown here is derived from an EMBL/GenBank/DDBJ whole genome shotgun (WGS) entry which is preliminary data.</text>
</comment>
<dbReference type="EMBL" id="MIGC01000378">
    <property type="protein sequence ID" value="PHJ25181.1"/>
    <property type="molecule type" value="Genomic_DNA"/>
</dbReference>
<organism evidence="1 2">
    <name type="scientific">Cystoisospora suis</name>
    <dbReference type="NCBI Taxonomy" id="483139"/>
    <lineage>
        <taxon>Eukaryota</taxon>
        <taxon>Sar</taxon>
        <taxon>Alveolata</taxon>
        <taxon>Apicomplexa</taxon>
        <taxon>Conoidasida</taxon>
        <taxon>Coccidia</taxon>
        <taxon>Eucoccidiorida</taxon>
        <taxon>Eimeriorina</taxon>
        <taxon>Sarcocystidae</taxon>
        <taxon>Cystoisospora</taxon>
    </lineage>
</organism>
<dbReference type="Proteomes" id="UP000221165">
    <property type="component" value="Unassembled WGS sequence"/>
</dbReference>
<dbReference type="AlphaFoldDB" id="A0A2C6KME1"/>
<dbReference type="RefSeq" id="XP_067926853.1">
    <property type="nucleotide sequence ID" value="XM_068061168.1"/>
</dbReference>
<proteinExistence type="predicted"/>
<sequence>MMAGRCDTELSDRNGRFSFSDHTDDGKLAAMVGVRDSGSHAEASGTPFKSRPLTCSPGLVGRSRLVHRRVSLTAKLKELGHKRARRVRRRVTSAGATKLAVLSEGDGVTSSELSTVCSSDWEEAASVSQNEEEPPVLSASCSSSETLVQRKPDCDNHVHGPLQHQAETMECKLLGFGECHSPGCSFAEPVVFEERMPFHPEVENREAATVQCSREVATASCFQDICSCWPYLCSGFCDSCGYSGQTERGEVTLGKPSALDVFMFQEGLRCCAGFGA</sequence>
<name>A0A2C6KME1_9APIC</name>
<dbReference type="VEuPathDB" id="ToxoDB:CSUI_000962"/>
<protein>
    <submittedName>
        <fullName evidence="1">Uncharacterized protein</fullName>
    </submittedName>
</protein>
<accession>A0A2C6KME1</accession>
<reference evidence="1 2" key="1">
    <citation type="journal article" date="2017" name="Int. J. Parasitol.">
        <title>The genome of the protozoan parasite Cystoisospora suis and a reverse vaccinology approach to identify vaccine candidates.</title>
        <authorList>
            <person name="Palmieri N."/>
            <person name="Shrestha A."/>
            <person name="Ruttkowski B."/>
            <person name="Beck T."/>
            <person name="Vogl C."/>
            <person name="Tomley F."/>
            <person name="Blake D.P."/>
            <person name="Joachim A."/>
        </authorList>
    </citation>
    <scope>NUCLEOTIDE SEQUENCE [LARGE SCALE GENOMIC DNA]</scope>
    <source>
        <strain evidence="1 2">Wien I</strain>
    </source>
</reference>
<dbReference type="GeneID" id="94424379"/>
<evidence type="ECO:0000313" key="1">
    <source>
        <dbReference type="EMBL" id="PHJ25181.1"/>
    </source>
</evidence>
<evidence type="ECO:0000313" key="2">
    <source>
        <dbReference type="Proteomes" id="UP000221165"/>
    </source>
</evidence>
<keyword evidence="2" id="KW-1185">Reference proteome</keyword>
<gene>
    <name evidence="1" type="ORF">CSUI_000962</name>
</gene>
<dbReference type="OrthoDB" id="329526at2759"/>